<dbReference type="EMBL" id="JAJSOF020000009">
    <property type="protein sequence ID" value="KAJ4445930.1"/>
    <property type="molecule type" value="Genomic_DNA"/>
</dbReference>
<sequence>MAGLCEGGNEPPGSLKARHLNAIDLARDRTRNLGHRRPALYQLANQVDFSVDEIADSEIIFGEMRPRIRHRLPCIHITVGENLGKKPTSLRKQPKNSTTRASRDLNIPQPTVWRVLKHRLHMKPYKLQLLQALHPGDHNKS</sequence>
<name>A0ABQ8TH91_PERAM</name>
<comment type="caution">
    <text evidence="2">The sequence shown here is derived from an EMBL/GenBank/DDBJ whole genome shotgun (WGS) entry which is preliminary data.</text>
</comment>
<organism evidence="2 3">
    <name type="scientific">Periplaneta americana</name>
    <name type="common">American cockroach</name>
    <name type="synonym">Blatta americana</name>
    <dbReference type="NCBI Taxonomy" id="6978"/>
    <lineage>
        <taxon>Eukaryota</taxon>
        <taxon>Metazoa</taxon>
        <taxon>Ecdysozoa</taxon>
        <taxon>Arthropoda</taxon>
        <taxon>Hexapoda</taxon>
        <taxon>Insecta</taxon>
        <taxon>Pterygota</taxon>
        <taxon>Neoptera</taxon>
        <taxon>Polyneoptera</taxon>
        <taxon>Dictyoptera</taxon>
        <taxon>Blattodea</taxon>
        <taxon>Blattoidea</taxon>
        <taxon>Blattidae</taxon>
        <taxon>Blattinae</taxon>
        <taxon>Periplaneta</taxon>
    </lineage>
</organism>
<gene>
    <name evidence="2" type="ORF">ANN_12616</name>
</gene>
<proteinExistence type="predicted"/>
<evidence type="ECO:0000256" key="1">
    <source>
        <dbReference type="SAM" id="MobiDB-lite"/>
    </source>
</evidence>
<dbReference type="Proteomes" id="UP001148838">
    <property type="component" value="Unassembled WGS sequence"/>
</dbReference>
<reference evidence="2 3" key="1">
    <citation type="journal article" date="2022" name="Allergy">
        <title>Genome assembly and annotation of Periplaneta americana reveal a comprehensive cockroach allergen profile.</title>
        <authorList>
            <person name="Wang L."/>
            <person name="Xiong Q."/>
            <person name="Saelim N."/>
            <person name="Wang L."/>
            <person name="Nong W."/>
            <person name="Wan A.T."/>
            <person name="Shi M."/>
            <person name="Liu X."/>
            <person name="Cao Q."/>
            <person name="Hui J.H.L."/>
            <person name="Sookrung N."/>
            <person name="Leung T.F."/>
            <person name="Tungtrongchitr A."/>
            <person name="Tsui S.K.W."/>
        </authorList>
    </citation>
    <scope>NUCLEOTIDE SEQUENCE [LARGE SCALE GENOMIC DNA]</scope>
    <source>
        <tissue evidence="2">Whole body-01</tissue>
    </source>
</reference>
<keyword evidence="3" id="KW-1185">Reference proteome</keyword>
<evidence type="ECO:0000313" key="2">
    <source>
        <dbReference type="EMBL" id="KAJ4445930.1"/>
    </source>
</evidence>
<accession>A0ABQ8TH91</accession>
<protein>
    <submittedName>
        <fullName evidence="2">Uncharacterized protein</fullName>
    </submittedName>
</protein>
<evidence type="ECO:0000313" key="3">
    <source>
        <dbReference type="Proteomes" id="UP001148838"/>
    </source>
</evidence>
<feature type="region of interest" description="Disordered" evidence="1">
    <location>
        <begin position="84"/>
        <end position="104"/>
    </location>
</feature>